<dbReference type="Gene3D" id="1.10.555.10">
    <property type="entry name" value="Rho GTPase activation protein"/>
    <property type="match status" value="1"/>
</dbReference>
<feature type="domain" description="PH" evidence="3">
    <location>
        <begin position="237"/>
        <end position="335"/>
    </location>
</feature>
<proteinExistence type="predicted"/>
<dbReference type="SMART" id="SM00324">
    <property type="entry name" value="RhoGAP"/>
    <property type="match status" value="1"/>
</dbReference>
<dbReference type="InterPro" id="IPR008936">
    <property type="entry name" value="Rho_GTPase_activation_prot"/>
</dbReference>
<dbReference type="SUPFAM" id="SSF48350">
    <property type="entry name" value="GTPase activation domain, GAP"/>
    <property type="match status" value="1"/>
</dbReference>
<dbReference type="PROSITE" id="PS50003">
    <property type="entry name" value="PH_DOMAIN"/>
    <property type="match status" value="2"/>
</dbReference>
<name>A0AA35TPX8_GEOBA</name>
<comment type="caution">
    <text evidence="5">The sequence shown here is derived from an EMBL/GenBank/DDBJ whole genome shotgun (WGS) entry which is preliminary data.</text>
</comment>
<keyword evidence="1" id="KW-0343">GTPase activation</keyword>
<dbReference type="GO" id="GO:0005737">
    <property type="term" value="C:cytoplasm"/>
    <property type="evidence" value="ECO:0007669"/>
    <property type="project" value="TreeGrafter"/>
</dbReference>
<dbReference type="InterPro" id="IPR052227">
    <property type="entry name" value="Arf-Rho-GAP_ANK-PH_domain"/>
</dbReference>
<organism evidence="5 6">
    <name type="scientific">Geodia barretti</name>
    <name type="common">Barrett's horny sponge</name>
    <dbReference type="NCBI Taxonomy" id="519541"/>
    <lineage>
        <taxon>Eukaryota</taxon>
        <taxon>Metazoa</taxon>
        <taxon>Porifera</taxon>
        <taxon>Demospongiae</taxon>
        <taxon>Heteroscleromorpha</taxon>
        <taxon>Tetractinellida</taxon>
        <taxon>Astrophorina</taxon>
        <taxon>Geodiidae</taxon>
        <taxon>Geodia</taxon>
    </lineage>
</organism>
<dbReference type="Gene3D" id="2.30.29.30">
    <property type="entry name" value="Pleckstrin-homology domain (PH domain)/Phosphotyrosine-binding domain (PTB)"/>
    <property type="match status" value="3"/>
</dbReference>
<dbReference type="GO" id="GO:0005547">
    <property type="term" value="F:phosphatidylinositol-3,4,5-trisphosphate binding"/>
    <property type="evidence" value="ECO:0007669"/>
    <property type="project" value="TreeGrafter"/>
</dbReference>
<evidence type="ECO:0000313" key="5">
    <source>
        <dbReference type="EMBL" id="CAI8051663.1"/>
    </source>
</evidence>
<dbReference type="GO" id="GO:0005096">
    <property type="term" value="F:GTPase activator activity"/>
    <property type="evidence" value="ECO:0007669"/>
    <property type="project" value="UniProtKB-KW"/>
</dbReference>
<dbReference type="FunFam" id="2.30.29.30:FF:000286">
    <property type="entry name" value="PH-protein kinase domain containing protein"/>
    <property type="match status" value="1"/>
</dbReference>
<dbReference type="SUPFAM" id="SSF50729">
    <property type="entry name" value="PH domain-like"/>
    <property type="match status" value="3"/>
</dbReference>
<evidence type="ECO:0000313" key="6">
    <source>
        <dbReference type="Proteomes" id="UP001174909"/>
    </source>
</evidence>
<sequence length="816" mass="93834">MVEIGNERSNQFWEKHCQQERLEAGVERDIRESFIRAKYQDRAWIPQPTGEDREALSKQLLVCVASNNLMRTIQLLVHGADVSYEDPNEPNPKLKTCLGVARHHKQTLQVELLEQNRALSSPKPVDIPQVVTKKGHLYKTGNDRTGWKRRWCTLDQFRGVEYFRSETDPDCQGDIKIHEMLSISLCDEEKDPKYPHCFELNTQSRGYLFCADSKAEMDDWIETLKKVIPRDGAEKLGFDKVGYLRKKDPHNVGGWKKRWFTLKGKSLVYYRREREELSEIDLKKVVELKPPDHVSGTPEALCCFQICLPDRVYTLRADTPAEAESWMQALRHTQVSGIPLSEQQTTSARIPIIVHKCLQFVETFGLEAQGIYRMSGNLAKIRRLILGFNQDARGFLINSEEYTVHDVAGVLKDFFKSLPDPLLTHSLYQDFVLVMKEAEHEQQLVQLKSLVEQLPPVNRETLKRIIGHLNRVIDHESKNKMGRTNLVSLFAPTLMTVNADAVSMQNAKYEFMCMDKMIQYYKWLFEVKDEEEAKEKELEEAKEKILRAAQQQKVVNVGMTSNMKFLNTIYILSRSGDTYGTYITPETSVGEIVEEVSTNKSLPPDHYALYLVIGEGDSYRVLSSSDRLLAALSSVGSECHLCLKPNAFYESIKPFMHQDGWESVQVHVREKKKWKRYPCAVRGKSFVQFKDNKCTNEVVRLAVSELDVFAGMEKAVRTDHKNPMPTRNFFWLKQTRGMRGHEDHTKYLCTDSEQDLQKLIAALVKAKYGPEGLQTPLLPTRPPPPELAVRRTTISVSPNTPKRHQFATASVQYTKW</sequence>
<dbReference type="PANTHER" id="PTHR45899">
    <property type="entry name" value="RHO GTPASE ACTIVATING PROTEIN AT 15B, ISOFORM C"/>
    <property type="match status" value="1"/>
</dbReference>
<protein>
    <submittedName>
        <fullName evidence="5">Arf-GAP with Rho-GAP domain, ANK repeat and PH domain-containing protein 1</fullName>
    </submittedName>
</protein>
<dbReference type="InterPro" id="IPR011993">
    <property type="entry name" value="PH-like_dom_sf"/>
</dbReference>
<reference evidence="5" key="1">
    <citation type="submission" date="2023-03" db="EMBL/GenBank/DDBJ databases">
        <authorList>
            <person name="Steffen K."/>
            <person name="Cardenas P."/>
        </authorList>
    </citation>
    <scope>NUCLEOTIDE SEQUENCE</scope>
</reference>
<dbReference type="Pfam" id="PF00169">
    <property type="entry name" value="PH"/>
    <property type="match status" value="2"/>
</dbReference>
<feature type="domain" description="Rho-GAP" evidence="4">
    <location>
        <begin position="338"/>
        <end position="525"/>
    </location>
</feature>
<keyword evidence="2" id="KW-0175">Coiled coil</keyword>
<evidence type="ECO:0000259" key="3">
    <source>
        <dbReference type="PROSITE" id="PS50003"/>
    </source>
</evidence>
<feature type="coiled-coil region" evidence="2">
    <location>
        <begin position="524"/>
        <end position="551"/>
    </location>
</feature>
<dbReference type="Proteomes" id="UP001174909">
    <property type="component" value="Unassembled WGS sequence"/>
</dbReference>
<evidence type="ECO:0000256" key="1">
    <source>
        <dbReference type="ARBA" id="ARBA00022468"/>
    </source>
</evidence>
<dbReference type="EMBL" id="CASHTH010003955">
    <property type="protein sequence ID" value="CAI8051663.1"/>
    <property type="molecule type" value="Genomic_DNA"/>
</dbReference>
<feature type="domain" description="PH" evidence="3">
    <location>
        <begin position="130"/>
        <end position="229"/>
    </location>
</feature>
<evidence type="ECO:0000256" key="2">
    <source>
        <dbReference type="SAM" id="Coils"/>
    </source>
</evidence>
<dbReference type="InterPro" id="IPR000198">
    <property type="entry name" value="RhoGAP_dom"/>
</dbReference>
<dbReference type="InterPro" id="IPR038508">
    <property type="entry name" value="ArfGAP_dom_sf"/>
</dbReference>
<dbReference type="PANTHER" id="PTHR45899:SF2">
    <property type="entry name" value="RHO GTPASE ACTIVATING PROTEIN AT 15B, ISOFORM C"/>
    <property type="match status" value="1"/>
</dbReference>
<gene>
    <name evidence="5" type="ORF">GBAR_LOCUS28292</name>
</gene>
<accession>A0AA35TPX8</accession>
<dbReference type="Pfam" id="PF00620">
    <property type="entry name" value="RhoGAP"/>
    <property type="match status" value="1"/>
</dbReference>
<dbReference type="SMART" id="SM00233">
    <property type="entry name" value="PH"/>
    <property type="match status" value="3"/>
</dbReference>
<dbReference type="InterPro" id="IPR001849">
    <property type="entry name" value="PH_domain"/>
</dbReference>
<keyword evidence="6" id="KW-1185">Reference proteome</keyword>
<dbReference type="PROSITE" id="PS50238">
    <property type="entry name" value="RHOGAP"/>
    <property type="match status" value="1"/>
</dbReference>
<dbReference type="Gene3D" id="1.10.220.150">
    <property type="entry name" value="Arf GTPase activating protein"/>
    <property type="match status" value="1"/>
</dbReference>
<dbReference type="AlphaFoldDB" id="A0AA35TPX8"/>
<dbReference type="GO" id="GO:0007165">
    <property type="term" value="P:signal transduction"/>
    <property type="evidence" value="ECO:0007669"/>
    <property type="project" value="InterPro"/>
</dbReference>
<evidence type="ECO:0000259" key="4">
    <source>
        <dbReference type="PROSITE" id="PS50238"/>
    </source>
</evidence>
<dbReference type="CDD" id="cd00821">
    <property type="entry name" value="PH"/>
    <property type="match status" value="1"/>
</dbReference>